<reference evidence="3" key="1">
    <citation type="submission" date="2022-11" db="UniProtKB">
        <authorList>
            <consortium name="WormBaseParasite"/>
        </authorList>
    </citation>
    <scope>IDENTIFICATION</scope>
</reference>
<feature type="region of interest" description="Disordered" evidence="1">
    <location>
        <begin position="34"/>
        <end position="81"/>
    </location>
</feature>
<organism evidence="2 3">
    <name type="scientific">Panagrolaimus superbus</name>
    <dbReference type="NCBI Taxonomy" id="310955"/>
    <lineage>
        <taxon>Eukaryota</taxon>
        <taxon>Metazoa</taxon>
        <taxon>Ecdysozoa</taxon>
        <taxon>Nematoda</taxon>
        <taxon>Chromadorea</taxon>
        <taxon>Rhabditida</taxon>
        <taxon>Tylenchina</taxon>
        <taxon>Panagrolaimomorpha</taxon>
        <taxon>Panagrolaimoidea</taxon>
        <taxon>Panagrolaimidae</taxon>
        <taxon>Panagrolaimus</taxon>
    </lineage>
</organism>
<evidence type="ECO:0000313" key="3">
    <source>
        <dbReference type="WBParaSite" id="PSU_v2.g8434.t1"/>
    </source>
</evidence>
<sequence>MPNKREFCEEHGKYVSSPVFRNHNGRRLCNAREAGGRYEDGGEAGGQYEDGGENEGGEDVAYDPEGSDVDVAPEVDLDDGV</sequence>
<protein>
    <submittedName>
        <fullName evidence="3">Uncharacterized protein</fullName>
    </submittedName>
</protein>
<accession>A0A914Z939</accession>
<evidence type="ECO:0000256" key="1">
    <source>
        <dbReference type="SAM" id="MobiDB-lite"/>
    </source>
</evidence>
<name>A0A914Z939_9BILA</name>
<proteinExistence type="predicted"/>
<dbReference type="Proteomes" id="UP000887577">
    <property type="component" value="Unplaced"/>
</dbReference>
<dbReference type="AlphaFoldDB" id="A0A914Z939"/>
<dbReference type="WBParaSite" id="PSU_v2.g8434.t1">
    <property type="protein sequence ID" value="PSU_v2.g8434.t1"/>
    <property type="gene ID" value="PSU_v2.g8434"/>
</dbReference>
<keyword evidence="2" id="KW-1185">Reference proteome</keyword>
<feature type="compositionally biased region" description="Acidic residues" evidence="1">
    <location>
        <begin position="50"/>
        <end position="81"/>
    </location>
</feature>
<evidence type="ECO:0000313" key="2">
    <source>
        <dbReference type="Proteomes" id="UP000887577"/>
    </source>
</evidence>